<keyword evidence="3" id="KW-1185">Reference proteome</keyword>
<gene>
    <name evidence="2" type="ORF">SteCoe_1822</name>
</gene>
<protein>
    <submittedName>
        <fullName evidence="2">Uncharacterized protein</fullName>
    </submittedName>
</protein>
<feature type="compositionally biased region" description="Basic and acidic residues" evidence="1">
    <location>
        <begin position="255"/>
        <end position="270"/>
    </location>
</feature>
<feature type="compositionally biased region" description="Basic and acidic residues" evidence="1">
    <location>
        <begin position="128"/>
        <end position="142"/>
    </location>
</feature>
<name>A0A1R2D164_9CILI</name>
<feature type="compositionally biased region" description="Basic and acidic residues" evidence="1">
    <location>
        <begin position="156"/>
        <end position="169"/>
    </location>
</feature>
<feature type="region of interest" description="Disordered" evidence="1">
    <location>
        <begin position="221"/>
        <end position="270"/>
    </location>
</feature>
<feature type="region of interest" description="Disordered" evidence="1">
    <location>
        <begin position="60"/>
        <end position="169"/>
    </location>
</feature>
<dbReference type="Proteomes" id="UP000187209">
    <property type="component" value="Unassembled WGS sequence"/>
</dbReference>
<evidence type="ECO:0000256" key="1">
    <source>
        <dbReference type="SAM" id="MobiDB-lite"/>
    </source>
</evidence>
<sequence length="571" mass="64990">MDTTSAMSQQWKDRDSKVFSQKAEVKAKEMKEFTGSPRIDPLSRKIAEIVTQQEIAALGITTKEPTPKKPTFSIPKAIPVQEAPDKKLPVQTDKSKAVKNFADSPTKSPGGITDEPEPNPAPLLTEQSKPDDQENLSNEHRGHSSIPHVIVISDPEIQKEEKKRDDQEEMLHNVEHLQAFQEELQREYPELGLNNDIEGSSFHTNELDELEEACKDLDDEHDKAKGAGETGNHEVVQGEVGNHEAGQGDNAVNEKNIKKEEVKGEGELGKDLLNREVDMLSNKTEYDGSPTLENQHFGDKTIEKQEKNANEKNIVAREKSLKSEKNEARDPAAEKESLTSPQRRTLNQITHTKSQPIMKVKSPKAKEFVNLHNASTKAEFLHGHVENIQKATPRCHINLNNCKSSPIYFSLRVPPDSKVKCESGIGSADSLRRILLRQFLDEDTVPKDFYTKNIEWAQDKEQRLQRIREENKDKDIEGCTFDPYFDKHDSARRKIYSFEYRAAVSPNAKNYDRISEPLSPRVQKNIVKYESLSPTDYYVRYREGVNIERMFQIGKPMVPYRSINLLRKDKA</sequence>
<proteinExistence type="predicted"/>
<organism evidence="2 3">
    <name type="scientific">Stentor coeruleus</name>
    <dbReference type="NCBI Taxonomy" id="5963"/>
    <lineage>
        <taxon>Eukaryota</taxon>
        <taxon>Sar</taxon>
        <taxon>Alveolata</taxon>
        <taxon>Ciliophora</taxon>
        <taxon>Postciliodesmatophora</taxon>
        <taxon>Heterotrichea</taxon>
        <taxon>Heterotrichida</taxon>
        <taxon>Stentoridae</taxon>
        <taxon>Stentor</taxon>
    </lineage>
</organism>
<dbReference type="EMBL" id="MPUH01000019">
    <property type="protein sequence ID" value="OMJ94960.1"/>
    <property type="molecule type" value="Genomic_DNA"/>
</dbReference>
<feature type="region of interest" description="Disordered" evidence="1">
    <location>
        <begin position="318"/>
        <end position="343"/>
    </location>
</feature>
<accession>A0A1R2D164</accession>
<comment type="caution">
    <text evidence="2">The sequence shown here is derived from an EMBL/GenBank/DDBJ whole genome shotgun (WGS) entry which is preliminary data.</text>
</comment>
<reference evidence="2 3" key="1">
    <citation type="submission" date="2016-11" db="EMBL/GenBank/DDBJ databases">
        <title>The macronuclear genome of Stentor coeruleus: a giant cell with tiny introns.</title>
        <authorList>
            <person name="Slabodnick M."/>
            <person name="Ruby J.G."/>
            <person name="Reiff S.B."/>
            <person name="Swart E.C."/>
            <person name="Gosai S."/>
            <person name="Prabakaran S."/>
            <person name="Witkowska E."/>
            <person name="Larue G.E."/>
            <person name="Fisher S."/>
            <person name="Freeman R.M."/>
            <person name="Gunawardena J."/>
            <person name="Chu W."/>
            <person name="Stover N.A."/>
            <person name="Gregory B.D."/>
            <person name="Nowacki M."/>
            <person name="Derisi J."/>
            <person name="Roy S.W."/>
            <person name="Marshall W.F."/>
            <person name="Sood P."/>
        </authorList>
    </citation>
    <scope>NUCLEOTIDE SEQUENCE [LARGE SCALE GENOMIC DNA]</scope>
    <source>
        <strain evidence="2">WM001</strain>
    </source>
</reference>
<evidence type="ECO:0000313" key="3">
    <source>
        <dbReference type="Proteomes" id="UP000187209"/>
    </source>
</evidence>
<evidence type="ECO:0000313" key="2">
    <source>
        <dbReference type="EMBL" id="OMJ94960.1"/>
    </source>
</evidence>
<feature type="compositionally biased region" description="Basic and acidic residues" evidence="1">
    <location>
        <begin position="318"/>
        <end position="337"/>
    </location>
</feature>
<feature type="compositionally biased region" description="Basic and acidic residues" evidence="1">
    <location>
        <begin position="83"/>
        <end position="96"/>
    </location>
</feature>
<dbReference type="AlphaFoldDB" id="A0A1R2D164"/>